<dbReference type="Proteomes" id="UP000198876">
    <property type="component" value="Unassembled WGS sequence"/>
</dbReference>
<evidence type="ECO:0000313" key="1">
    <source>
        <dbReference type="EMBL" id="SFH07021.1"/>
    </source>
</evidence>
<dbReference type="STRING" id="553467.SAMN04488063_0085"/>
<dbReference type="AlphaFoldDB" id="A0A1I2X501"/>
<gene>
    <name evidence="1" type="ORF">SAMN04488063_0085</name>
</gene>
<keyword evidence="2" id="KW-1185">Reference proteome</keyword>
<evidence type="ECO:0000313" key="2">
    <source>
        <dbReference type="Proteomes" id="UP000198876"/>
    </source>
</evidence>
<dbReference type="EMBL" id="FOOQ01000012">
    <property type="protein sequence ID" value="SFH07021.1"/>
    <property type="molecule type" value="Genomic_DNA"/>
</dbReference>
<protein>
    <submittedName>
        <fullName evidence="1">Uncharacterized protein</fullName>
    </submittedName>
</protein>
<dbReference type="RefSeq" id="WP_092894095.1">
    <property type="nucleotide sequence ID" value="NZ_FOOQ01000012.1"/>
</dbReference>
<name>A0A1I2X501_9EURY</name>
<reference evidence="2" key="1">
    <citation type="submission" date="2016-10" db="EMBL/GenBank/DDBJ databases">
        <authorList>
            <person name="Varghese N."/>
            <person name="Submissions S."/>
        </authorList>
    </citation>
    <scope>NUCLEOTIDE SEQUENCE [LARGE SCALE GENOMIC DNA]</scope>
    <source>
        <strain evidence="2">CGMCC 1.7739</strain>
    </source>
</reference>
<sequence length="117" mass="13060">MRQERRAIEAAISGDIGGLGGDVTLEDLFAEEWMVEYTDAPSIGAFVAESEFEVTDQESFERIPDAEWDDHVAAHSEFESWRGMLNAAVESYVRTRLLDSETETAFDPDANAPDAER</sequence>
<proteinExistence type="predicted"/>
<dbReference type="OrthoDB" id="282206at2157"/>
<organism evidence="1 2">
    <name type="scientific">Halopelagius inordinatus</name>
    <dbReference type="NCBI Taxonomy" id="553467"/>
    <lineage>
        <taxon>Archaea</taxon>
        <taxon>Methanobacteriati</taxon>
        <taxon>Methanobacteriota</taxon>
        <taxon>Stenosarchaea group</taxon>
        <taxon>Halobacteria</taxon>
        <taxon>Halobacteriales</taxon>
        <taxon>Haloferacaceae</taxon>
    </lineage>
</organism>
<accession>A0A1I2X501</accession>